<reference evidence="3 5" key="2">
    <citation type="journal article" date="2018" name="Syst. Appl. Microbiol.">
        <title>Characterization and high-quality draft genome sequence of Herbivorax saccincola A7, an anaerobic, alkaliphilic, thermophilic, cellulolytic, and xylanolytic bacterium.</title>
        <authorList>
            <person name="Aikawa S."/>
            <person name="Baramee S."/>
            <person name="Sermsathanaswadi J."/>
            <person name="Thianheng P."/>
            <person name="Tachaapaikoon C."/>
            <person name="Shikata A."/>
            <person name="Waeonukul R."/>
            <person name="Pason P."/>
            <person name="Ratanakhanokchai K."/>
            <person name="Kosugi A."/>
        </authorList>
    </citation>
    <scope>NUCLEOTIDE SEQUENCE [LARGE SCALE GENOMIC DNA]</scope>
    <source>
        <strain evidence="3 5">A7</strain>
    </source>
</reference>
<feature type="transmembrane region" description="Helical" evidence="1">
    <location>
        <begin position="153"/>
        <end position="173"/>
    </location>
</feature>
<dbReference type="KEGG" id="hsc:HVS_09605"/>
<dbReference type="RefSeq" id="WP_101301626.1">
    <property type="nucleotide sequence ID" value="NZ_DAONOL010000006.1"/>
</dbReference>
<gene>
    <name evidence="3" type="ORF">B9R14_13740</name>
    <name evidence="2" type="ORF">HVS_09605</name>
</gene>
<keyword evidence="1" id="KW-0472">Membrane</keyword>
<feature type="transmembrane region" description="Helical" evidence="1">
    <location>
        <begin position="73"/>
        <end position="90"/>
    </location>
</feature>
<dbReference type="OrthoDB" id="1707404at2"/>
<evidence type="ECO:0000313" key="4">
    <source>
        <dbReference type="Proteomes" id="UP000233534"/>
    </source>
</evidence>
<dbReference type="AlphaFoldDB" id="A0A2K9EQP6"/>
<dbReference type="EMBL" id="CP025197">
    <property type="protein sequence ID" value="AUG57820.1"/>
    <property type="molecule type" value="Genomic_DNA"/>
</dbReference>
<evidence type="ECO:0000313" key="3">
    <source>
        <dbReference type="EMBL" id="PQQ67703.1"/>
    </source>
</evidence>
<feature type="transmembrane region" description="Helical" evidence="1">
    <location>
        <begin position="125"/>
        <end position="147"/>
    </location>
</feature>
<evidence type="ECO:0000313" key="2">
    <source>
        <dbReference type="EMBL" id="AUG57820.1"/>
    </source>
</evidence>
<dbReference type="Proteomes" id="UP000239720">
    <property type="component" value="Unassembled WGS sequence"/>
</dbReference>
<reference evidence="2 4" key="1">
    <citation type="submission" date="2017-12" db="EMBL/GenBank/DDBJ databases">
        <title>Complete genome sequence of Herbivorax saccincola GGR1, a novel Cellulosome-producing hydrolytic bacterium in a thermophilic biogas plant, established by Illumina and Nanopore MinION sequencing.</title>
        <authorList>
            <person name="Pechtl A."/>
            <person name="Ruckert C."/>
            <person name="Koeck D.E."/>
            <person name="Maus I."/>
            <person name="Winkler A."/>
            <person name="Kalinowski J."/>
            <person name="Puhler A."/>
            <person name="Schwarz W.W."/>
            <person name="Zverlov V.V."/>
            <person name="Schluter A."/>
            <person name="Liebl W."/>
        </authorList>
    </citation>
    <scope>NUCLEOTIDE SEQUENCE [LARGE SCALE GENOMIC DNA]</scope>
    <source>
        <strain evidence="2">GGR1</strain>
        <strain evidence="4">SR1</strain>
    </source>
</reference>
<feature type="transmembrane region" description="Helical" evidence="1">
    <location>
        <begin position="96"/>
        <end position="113"/>
    </location>
</feature>
<feature type="transmembrane region" description="Helical" evidence="1">
    <location>
        <begin position="185"/>
        <end position="207"/>
    </location>
</feature>
<dbReference type="Proteomes" id="UP000233534">
    <property type="component" value="Chromosome"/>
</dbReference>
<sequence>MSTTKKKIINTALLSILIILAYFIIVNVYHLFFLKSTFAYSHTWFLKRLMPFLCTVIVFLIGKDSINKKDATLLKISYLMISAAEISFALDNLFFGIAFFVLCQIFLIIRHCAGFSNSAKNKKLLISSGILVGIIVFVLIIAIFYPALGMDNLFYLIIVYGIILGISLWAGIVNYFTGNFPKKNALLIVTGITLFFVGDFLVGIELITENEYSKNILNLILWIFYTPAITLIALSGYNFTKNSEN</sequence>
<keyword evidence="4" id="KW-1185">Reference proteome</keyword>
<evidence type="ECO:0000313" key="5">
    <source>
        <dbReference type="Proteomes" id="UP000239720"/>
    </source>
</evidence>
<keyword evidence="1" id="KW-1133">Transmembrane helix</keyword>
<dbReference type="EMBL" id="NEMB01000003">
    <property type="protein sequence ID" value="PQQ67703.1"/>
    <property type="molecule type" value="Genomic_DNA"/>
</dbReference>
<name>A0A2K9EQP6_9FIRM</name>
<proteinExistence type="predicted"/>
<protein>
    <recommendedName>
        <fullName evidence="6">YhhN-like protein</fullName>
    </recommendedName>
</protein>
<evidence type="ECO:0000256" key="1">
    <source>
        <dbReference type="SAM" id="Phobius"/>
    </source>
</evidence>
<accession>A0A2K9EQP6</accession>
<feature type="transmembrane region" description="Helical" evidence="1">
    <location>
        <begin position="219"/>
        <end position="239"/>
    </location>
</feature>
<feature type="transmembrane region" description="Helical" evidence="1">
    <location>
        <begin position="44"/>
        <end position="61"/>
    </location>
</feature>
<organism evidence="2 4">
    <name type="scientific">Acetivibrio saccincola</name>
    <dbReference type="NCBI Taxonomy" id="1677857"/>
    <lineage>
        <taxon>Bacteria</taxon>
        <taxon>Bacillati</taxon>
        <taxon>Bacillota</taxon>
        <taxon>Clostridia</taxon>
        <taxon>Eubacteriales</taxon>
        <taxon>Oscillospiraceae</taxon>
        <taxon>Acetivibrio</taxon>
    </lineage>
</organism>
<evidence type="ECO:0008006" key="6">
    <source>
        <dbReference type="Google" id="ProtNLM"/>
    </source>
</evidence>
<feature type="transmembrane region" description="Helical" evidence="1">
    <location>
        <begin position="12"/>
        <end position="32"/>
    </location>
</feature>
<keyword evidence="1" id="KW-0812">Transmembrane</keyword>